<feature type="binding site" description="axial binding residue" evidence="20">
    <location>
        <position position="146"/>
    </location>
    <ligand>
        <name>heme c</name>
        <dbReference type="ChEBI" id="CHEBI:61717"/>
        <label>1</label>
    </ligand>
    <ligandPart>
        <name>Fe</name>
        <dbReference type="ChEBI" id="CHEBI:18248"/>
    </ligandPart>
</feature>
<evidence type="ECO:0000256" key="19">
    <source>
        <dbReference type="PIRNR" id="PIRNR000006"/>
    </source>
</evidence>
<feature type="transmembrane region" description="Helical" evidence="22">
    <location>
        <begin position="61"/>
        <end position="80"/>
    </location>
</feature>
<evidence type="ECO:0000256" key="11">
    <source>
        <dbReference type="ARBA" id="ARBA00022737"/>
    </source>
</evidence>
<protein>
    <recommendedName>
        <fullName evidence="19">Cbb3-type cytochrome c oxidase subunit</fullName>
    </recommendedName>
</protein>
<dbReference type="GO" id="GO:0016491">
    <property type="term" value="F:oxidoreductase activity"/>
    <property type="evidence" value="ECO:0007669"/>
    <property type="project" value="UniProtKB-KW"/>
</dbReference>
<dbReference type="AlphaFoldDB" id="A0A840BEI2"/>
<keyword evidence="25" id="KW-1185">Reference proteome</keyword>
<comment type="pathway">
    <text evidence="2 19">Energy metabolism; oxidative phosphorylation.</text>
</comment>
<comment type="caution">
    <text evidence="24">The sequence shown here is derived from an EMBL/GenBank/DDBJ whole genome shotgun (WGS) entry which is preliminary data.</text>
</comment>
<keyword evidence="4 19" id="KW-0813">Transport</keyword>
<evidence type="ECO:0000256" key="17">
    <source>
        <dbReference type="ARBA" id="ARBA00023065"/>
    </source>
</evidence>
<dbReference type="InterPro" id="IPR032858">
    <property type="entry name" value="CcoP_N"/>
</dbReference>
<evidence type="ECO:0000256" key="5">
    <source>
        <dbReference type="ARBA" id="ARBA00022475"/>
    </source>
</evidence>
<organism evidence="24 25">
    <name type="scientific">Niveibacterium umoris</name>
    <dbReference type="NCBI Taxonomy" id="1193620"/>
    <lineage>
        <taxon>Bacteria</taxon>
        <taxon>Pseudomonadati</taxon>
        <taxon>Pseudomonadota</taxon>
        <taxon>Betaproteobacteria</taxon>
        <taxon>Rhodocyclales</taxon>
        <taxon>Rhodocyclaceae</taxon>
        <taxon>Niveibacterium</taxon>
    </lineage>
</organism>
<evidence type="ECO:0000256" key="14">
    <source>
        <dbReference type="ARBA" id="ARBA00022989"/>
    </source>
</evidence>
<evidence type="ECO:0000256" key="2">
    <source>
        <dbReference type="ARBA" id="ARBA00004673"/>
    </source>
</evidence>
<keyword evidence="9 22" id="KW-0812">Transmembrane</keyword>
<keyword evidence="5 19" id="KW-1003">Cell membrane</keyword>
<feature type="binding site" description="covalent" evidence="21">
    <location>
        <position position="227"/>
    </location>
    <ligand>
        <name>heme c</name>
        <dbReference type="ChEBI" id="CHEBI:61717"/>
        <label>2</label>
    </ligand>
</feature>
<keyword evidence="17 19" id="KW-0406">Ion transport</keyword>
<proteinExistence type="inferred from homology"/>
<keyword evidence="11" id="KW-0677">Repeat</keyword>
<dbReference type="GO" id="GO:1902600">
    <property type="term" value="P:proton transmembrane transport"/>
    <property type="evidence" value="ECO:0007669"/>
    <property type="project" value="UniProtKB-KW"/>
</dbReference>
<evidence type="ECO:0000256" key="16">
    <source>
        <dbReference type="ARBA" id="ARBA00023004"/>
    </source>
</evidence>
<dbReference type="Pfam" id="PF14715">
    <property type="entry name" value="FixP_N"/>
    <property type="match status" value="1"/>
</dbReference>
<comment type="subcellular location">
    <subcellularLocation>
        <location evidence="1 19">Cell inner membrane</location>
    </subcellularLocation>
</comment>
<evidence type="ECO:0000256" key="21">
    <source>
        <dbReference type="PIRSR" id="PIRSR000006-2"/>
    </source>
</evidence>
<feature type="transmembrane region" description="Helical" evidence="22">
    <location>
        <begin position="9"/>
        <end position="29"/>
    </location>
</feature>
<evidence type="ECO:0000313" key="25">
    <source>
        <dbReference type="Proteomes" id="UP000561045"/>
    </source>
</evidence>
<evidence type="ECO:0000256" key="18">
    <source>
        <dbReference type="ARBA" id="ARBA00023136"/>
    </source>
</evidence>
<dbReference type="InterPro" id="IPR009056">
    <property type="entry name" value="Cyt_c-like_dom"/>
</dbReference>
<gene>
    <name evidence="24" type="ORF">GGR36_000411</name>
</gene>
<dbReference type="SUPFAM" id="SSF46626">
    <property type="entry name" value="Cytochrome c"/>
    <property type="match status" value="2"/>
</dbReference>
<evidence type="ECO:0000313" key="24">
    <source>
        <dbReference type="EMBL" id="MBB4011103.1"/>
    </source>
</evidence>
<dbReference type="GO" id="GO:0020037">
    <property type="term" value="F:heme binding"/>
    <property type="evidence" value="ECO:0007669"/>
    <property type="project" value="InterPro"/>
</dbReference>
<feature type="domain" description="Cytochrome c" evidence="23">
    <location>
        <begin position="129"/>
        <end position="207"/>
    </location>
</feature>
<keyword evidence="18 19" id="KW-0472">Membrane</keyword>
<comment type="similarity">
    <text evidence="3 19">Belongs to the CcoP / FixP family.</text>
</comment>
<comment type="subunit">
    <text evidence="19">Component of the cbb3-type cytochrome c oxidase.</text>
</comment>
<feature type="binding site" description="covalent" evidence="21">
    <location>
        <position position="230"/>
    </location>
    <ligand>
        <name>heme c</name>
        <dbReference type="ChEBI" id="CHEBI:61717"/>
        <label>2</label>
    </ligand>
</feature>
<comment type="function">
    <text evidence="19">C-type cytochrome. Part of the cbb3-type cytochrome c oxidase complex.</text>
</comment>
<sequence>MSDFISPFWGYYVTVLVVLSLLFCVFVLSQNMTKKQPGPVELHGHVWDEDLQEWNNPLPRWWMYLFWITIFFAVGYISLFPGFGSFGGKFGWTAHGQYDAEKAKADKAFDDKFARFAPMDVKAIAADPEAREMGKRLFLTYCQQCHGSDAKGAKGFPNLTDADWLWGGEPEKIVETITGGRQAAMPTWAALGGDAIKDVANYVRSLSGLAHDSIRAQRGKDVFAQNCVACHGPEGKGNQAMGAPNLTDKVWLYGSSEATIIETVTNGRNGRMPVFGELLGEKKIKLLAAYVYGLSHTEAAAK</sequence>
<feature type="binding site" description="axial binding residue" evidence="20">
    <location>
        <position position="231"/>
    </location>
    <ligand>
        <name>heme c</name>
        <dbReference type="ChEBI" id="CHEBI:61717"/>
        <label>2</label>
    </ligand>
    <ligandPart>
        <name>Fe</name>
        <dbReference type="ChEBI" id="CHEBI:18248"/>
    </ligandPart>
</feature>
<dbReference type="GO" id="GO:0006119">
    <property type="term" value="P:oxidative phosphorylation"/>
    <property type="evidence" value="ECO:0007669"/>
    <property type="project" value="UniProtKB-UniPathway"/>
</dbReference>
<dbReference type="Pfam" id="PF13442">
    <property type="entry name" value="Cytochrome_CBB3"/>
    <property type="match status" value="2"/>
</dbReference>
<dbReference type="GO" id="GO:0009055">
    <property type="term" value="F:electron transfer activity"/>
    <property type="evidence" value="ECO:0007669"/>
    <property type="project" value="InterPro"/>
</dbReference>
<dbReference type="InterPro" id="IPR038414">
    <property type="entry name" value="CcoP_N_sf"/>
</dbReference>
<evidence type="ECO:0000256" key="7">
    <source>
        <dbReference type="ARBA" id="ARBA00022617"/>
    </source>
</evidence>
<evidence type="ECO:0000256" key="6">
    <source>
        <dbReference type="ARBA" id="ARBA00022519"/>
    </source>
</evidence>
<comment type="cofactor">
    <cofactor evidence="19 21">
        <name>heme c</name>
        <dbReference type="ChEBI" id="CHEBI:61717"/>
    </cofactor>
    <text evidence="19 21">Binds 2 heme C groups per subunit.</text>
</comment>
<dbReference type="Proteomes" id="UP000561045">
    <property type="component" value="Unassembled WGS sequence"/>
</dbReference>
<keyword evidence="6 19" id="KW-0997">Cell inner membrane</keyword>
<feature type="binding site" description="axial binding residue" evidence="20">
    <location>
        <position position="272"/>
    </location>
    <ligand>
        <name>heme c</name>
        <dbReference type="ChEBI" id="CHEBI:61717"/>
        <label>1</label>
    </ligand>
    <ligandPart>
        <name>Fe</name>
        <dbReference type="ChEBI" id="CHEBI:18248"/>
    </ligandPart>
</feature>
<keyword evidence="8 19" id="KW-0679">Respiratory chain</keyword>
<evidence type="ECO:0000256" key="22">
    <source>
        <dbReference type="SAM" id="Phobius"/>
    </source>
</evidence>
<dbReference type="InterPro" id="IPR036909">
    <property type="entry name" value="Cyt_c-like_dom_sf"/>
</dbReference>
<dbReference type="InterPro" id="IPR004678">
    <property type="entry name" value="Cyt_c_oxidase_cbb3_su3"/>
</dbReference>
<keyword evidence="15 19" id="KW-0560">Oxidoreductase</keyword>
<keyword evidence="14 22" id="KW-1133">Transmembrane helix</keyword>
<evidence type="ECO:0000256" key="4">
    <source>
        <dbReference type="ARBA" id="ARBA00022448"/>
    </source>
</evidence>
<keyword evidence="16 19" id="KW-0408">Iron</keyword>
<dbReference type="InterPro" id="IPR050597">
    <property type="entry name" value="Cytochrome_c_Oxidase_Subunit"/>
</dbReference>
<dbReference type="PANTHER" id="PTHR33751">
    <property type="entry name" value="CBB3-TYPE CYTOCHROME C OXIDASE SUBUNIT FIXP"/>
    <property type="match status" value="1"/>
</dbReference>
<reference evidence="24 25" key="1">
    <citation type="submission" date="2020-08" db="EMBL/GenBank/DDBJ databases">
        <title>Genomic Encyclopedia of Type Strains, Phase IV (KMG-IV): sequencing the most valuable type-strain genomes for metagenomic binning, comparative biology and taxonomic classification.</title>
        <authorList>
            <person name="Goeker M."/>
        </authorList>
    </citation>
    <scope>NUCLEOTIDE SEQUENCE [LARGE SCALE GENOMIC DNA]</scope>
    <source>
        <strain evidence="24 25">DSM 106739</strain>
    </source>
</reference>
<evidence type="ECO:0000256" key="1">
    <source>
        <dbReference type="ARBA" id="ARBA00004533"/>
    </source>
</evidence>
<keyword evidence="7 19" id="KW-0349">Heme</keyword>
<evidence type="ECO:0000256" key="12">
    <source>
        <dbReference type="ARBA" id="ARBA00022781"/>
    </source>
</evidence>
<name>A0A840BEI2_9RHOO</name>
<dbReference type="NCBIfam" id="TIGR00782">
    <property type="entry name" value="ccoP"/>
    <property type="match status" value="1"/>
</dbReference>
<evidence type="ECO:0000259" key="23">
    <source>
        <dbReference type="PROSITE" id="PS51007"/>
    </source>
</evidence>
<dbReference type="PIRSF" id="PIRSF000006">
    <property type="entry name" value="Cbb3-Cox_fixP"/>
    <property type="match status" value="1"/>
</dbReference>
<evidence type="ECO:0000256" key="13">
    <source>
        <dbReference type="ARBA" id="ARBA00022982"/>
    </source>
</evidence>
<feature type="binding site" description="covalent" evidence="21">
    <location>
        <position position="145"/>
    </location>
    <ligand>
        <name>heme c</name>
        <dbReference type="ChEBI" id="CHEBI:61717"/>
        <label>1</label>
    </ligand>
</feature>
<evidence type="ECO:0000256" key="20">
    <source>
        <dbReference type="PIRSR" id="PIRSR000006-1"/>
    </source>
</evidence>
<evidence type="ECO:0000256" key="8">
    <source>
        <dbReference type="ARBA" id="ARBA00022660"/>
    </source>
</evidence>
<feature type="binding site" description="axial binding residue" evidence="20">
    <location>
        <position position="185"/>
    </location>
    <ligand>
        <name>heme c</name>
        <dbReference type="ChEBI" id="CHEBI:61717"/>
        <label>2</label>
    </ligand>
    <ligandPart>
        <name>Fe</name>
        <dbReference type="ChEBI" id="CHEBI:18248"/>
    </ligandPart>
</feature>
<dbReference type="PANTHER" id="PTHR33751:SF1">
    <property type="entry name" value="CBB3-TYPE CYTOCHROME C OXIDASE SUBUNIT FIXP"/>
    <property type="match status" value="1"/>
</dbReference>
<dbReference type="GO" id="GO:0046872">
    <property type="term" value="F:metal ion binding"/>
    <property type="evidence" value="ECO:0007669"/>
    <property type="project" value="UniProtKB-KW"/>
</dbReference>
<feature type="binding site" description="covalent" evidence="21">
    <location>
        <position position="142"/>
    </location>
    <ligand>
        <name>heme c</name>
        <dbReference type="ChEBI" id="CHEBI:61717"/>
        <label>1</label>
    </ligand>
</feature>
<dbReference type="GO" id="GO:0005886">
    <property type="term" value="C:plasma membrane"/>
    <property type="evidence" value="ECO:0007669"/>
    <property type="project" value="UniProtKB-SubCell"/>
</dbReference>
<keyword evidence="12 19" id="KW-0375">Hydrogen ion transport</keyword>
<evidence type="ECO:0000256" key="15">
    <source>
        <dbReference type="ARBA" id="ARBA00023002"/>
    </source>
</evidence>
<evidence type="ECO:0000256" key="10">
    <source>
        <dbReference type="ARBA" id="ARBA00022723"/>
    </source>
</evidence>
<dbReference type="Gene3D" id="6.10.280.130">
    <property type="match status" value="1"/>
</dbReference>
<dbReference type="PROSITE" id="PS51007">
    <property type="entry name" value="CYTC"/>
    <property type="match status" value="2"/>
</dbReference>
<evidence type="ECO:0000256" key="3">
    <source>
        <dbReference type="ARBA" id="ARBA00006113"/>
    </source>
</evidence>
<feature type="domain" description="Cytochrome c" evidence="23">
    <location>
        <begin position="214"/>
        <end position="295"/>
    </location>
</feature>
<dbReference type="UniPathway" id="UPA00705"/>
<accession>A0A840BEI2</accession>
<evidence type="ECO:0000256" key="9">
    <source>
        <dbReference type="ARBA" id="ARBA00022692"/>
    </source>
</evidence>
<keyword evidence="13 19" id="KW-0249">Electron transport</keyword>
<dbReference type="EMBL" id="JACIET010000001">
    <property type="protein sequence ID" value="MBB4011103.1"/>
    <property type="molecule type" value="Genomic_DNA"/>
</dbReference>
<dbReference type="Gene3D" id="1.10.760.10">
    <property type="entry name" value="Cytochrome c-like domain"/>
    <property type="match status" value="2"/>
</dbReference>
<dbReference type="RefSeq" id="WP_183631378.1">
    <property type="nucleotide sequence ID" value="NZ_BAABLE010000011.1"/>
</dbReference>
<keyword evidence="10 19" id="KW-0479">Metal-binding</keyword>